<reference evidence="14 15" key="1">
    <citation type="submission" date="2019-07" db="EMBL/GenBank/DDBJ databases">
        <title>Microlunatus dokdonensis sp. nov. isolated from the rhizospheric soil of the wild plant Elymus tsukushiensis.</title>
        <authorList>
            <person name="Ghim S.-Y."/>
            <person name="Hwang Y.-J."/>
            <person name="Son J.-S."/>
            <person name="Shin J.-H."/>
        </authorList>
    </citation>
    <scope>NUCLEOTIDE SEQUENCE [LARGE SCALE GENOMIC DNA]</scope>
    <source>
        <strain evidence="14 15">KUDC0627</strain>
    </source>
</reference>
<evidence type="ECO:0000313" key="15">
    <source>
        <dbReference type="Proteomes" id="UP000319263"/>
    </source>
</evidence>
<keyword evidence="4" id="KW-0963">Cytoplasm</keyword>
<evidence type="ECO:0000256" key="9">
    <source>
        <dbReference type="ARBA" id="ARBA00023163"/>
    </source>
</evidence>
<dbReference type="InterPro" id="IPR022687">
    <property type="entry name" value="HTH_DTXR"/>
</dbReference>
<dbReference type="GO" id="GO:0003677">
    <property type="term" value="F:DNA binding"/>
    <property type="evidence" value="ECO:0007669"/>
    <property type="project" value="UniProtKB-KW"/>
</dbReference>
<keyword evidence="5" id="KW-0678">Repressor</keyword>
<keyword evidence="15" id="KW-1185">Reference proteome</keyword>
<dbReference type="OrthoDB" id="9791355at2"/>
<dbReference type="InterPro" id="IPR022689">
    <property type="entry name" value="Iron_dep_repressor"/>
</dbReference>
<dbReference type="GO" id="GO:0045892">
    <property type="term" value="P:negative regulation of DNA-templated transcription"/>
    <property type="evidence" value="ECO:0007669"/>
    <property type="project" value="TreeGrafter"/>
</dbReference>
<dbReference type="GO" id="GO:0005737">
    <property type="term" value="C:cytoplasm"/>
    <property type="evidence" value="ECO:0007669"/>
    <property type="project" value="UniProtKB-SubCell"/>
</dbReference>
<comment type="subcellular location">
    <subcellularLocation>
        <location evidence="1">Cytoplasm</location>
    </subcellularLocation>
</comment>
<sequence>METDAAQPAPRTQQESGCETEGVGTRGTDDPTEPDLDQITPVAQDYLKVIWSATEWGDPPITSTALANRFGTSVANVTDTVKRLAQLGLVTHKPYKPIYLTPIGTRYAVAMVRRHRLLETFLVDKLGYGWDEVHNEAERLEHAATSTLIDRIDAALGHPVSDPHGDPIPDRNGVTHKPTNAVRLSEAGAGSWTVIRVSDADPDVLARAERLGLSPRRRADINENIKSDRELGAAIWVVPYDSD</sequence>
<proteinExistence type="inferred from homology"/>
<dbReference type="SMART" id="SM00529">
    <property type="entry name" value="HTH_DTXR"/>
    <property type="match status" value="1"/>
</dbReference>
<dbReference type="AlphaFoldDB" id="A0A516PW58"/>
<feature type="domain" description="HTH dtxR-type" evidence="13">
    <location>
        <begin position="39"/>
        <end position="101"/>
    </location>
</feature>
<keyword evidence="7" id="KW-0238">DNA-binding</keyword>
<comment type="subunit">
    <text evidence="3">Homodimer.</text>
</comment>
<evidence type="ECO:0000313" key="14">
    <source>
        <dbReference type="EMBL" id="QDP95413.1"/>
    </source>
</evidence>
<evidence type="ECO:0000256" key="8">
    <source>
        <dbReference type="ARBA" id="ARBA00023159"/>
    </source>
</evidence>
<evidence type="ECO:0000256" key="4">
    <source>
        <dbReference type="ARBA" id="ARBA00022490"/>
    </source>
</evidence>
<evidence type="ECO:0000256" key="6">
    <source>
        <dbReference type="ARBA" id="ARBA00023015"/>
    </source>
</evidence>
<keyword evidence="9" id="KW-0804">Transcription</keyword>
<protein>
    <recommendedName>
        <fullName evidence="11">Manganese transport regulator</fullName>
    </recommendedName>
</protein>
<keyword evidence="6" id="KW-0805">Transcription regulation</keyword>
<evidence type="ECO:0000256" key="10">
    <source>
        <dbReference type="ARBA" id="ARBA00023211"/>
    </source>
</evidence>
<comment type="similarity">
    <text evidence="2">Belongs to the DtxR/MntR family.</text>
</comment>
<evidence type="ECO:0000256" key="1">
    <source>
        <dbReference type="ARBA" id="ARBA00004496"/>
    </source>
</evidence>
<dbReference type="InterPro" id="IPR001367">
    <property type="entry name" value="Fe_dep_repressor"/>
</dbReference>
<dbReference type="GO" id="GO:0003700">
    <property type="term" value="F:DNA-binding transcription factor activity"/>
    <property type="evidence" value="ECO:0007669"/>
    <property type="project" value="InterPro"/>
</dbReference>
<dbReference type="PANTHER" id="PTHR33238">
    <property type="entry name" value="IRON (METAL) DEPENDENT REPRESSOR, DTXR FAMILY"/>
    <property type="match status" value="1"/>
</dbReference>
<accession>A0A516PW58</accession>
<dbReference type="PROSITE" id="PS50944">
    <property type="entry name" value="HTH_DTXR"/>
    <property type="match status" value="1"/>
</dbReference>
<dbReference type="Pfam" id="PF02742">
    <property type="entry name" value="Fe_dep_repr_C"/>
    <property type="match status" value="1"/>
</dbReference>
<dbReference type="Pfam" id="PF01325">
    <property type="entry name" value="Fe_dep_repress"/>
    <property type="match status" value="1"/>
</dbReference>
<dbReference type="Gene3D" id="1.10.10.10">
    <property type="entry name" value="Winged helix-like DNA-binding domain superfamily/Winged helix DNA-binding domain"/>
    <property type="match status" value="1"/>
</dbReference>
<dbReference type="EMBL" id="CP041692">
    <property type="protein sequence ID" value="QDP95413.1"/>
    <property type="molecule type" value="Genomic_DNA"/>
</dbReference>
<organism evidence="14 15">
    <name type="scientific">Microlunatus elymi</name>
    <dbReference type="NCBI Taxonomy" id="2596828"/>
    <lineage>
        <taxon>Bacteria</taxon>
        <taxon>Bacillati</taxon>
        <taxon>Actinomycetota</taxon>
        <taxon>Actinomycetes</taxon>
        <taxon>Propionibacteriales</taxon>
        <taxon>Propionibacteriaceae</taxon>
        <taxon>Microlunatus</taxon>
    </lineage>
</organism>
<keyword evidence="8" id="KW-0010">Activator</keyword>
<dbReference type="InterPro" id="IPR036421">
    <property type="entry name" value="Fe_dep_repressor_sf"/>
</dbReference>
<keyword evidence="10" id="KW-0464">Manganese</keyword>
<gene>
    <name evidence="14" type="ORF">FOE78_05360</name>
</gene>
<evidence type="ECO:0000256" key="12">
    <source>
        <dbReference type="SAM" id="MobiDB-lite"/>
    </source>
</evidence>
<dbReference type="InterPro" id="IPR050536">
    <property type="entry name" value="DtxR_MntR_Metal-Reg"/>
</dbReference>
<dbReference type="Proteomes" id="UP000319263">
    <property type="component" value="Chromosome"/>
</dbReference>
<dbReference type="GO" id="GO:0046914">
    <property type="term" value="F:transition metal ion binding"/>
    <property type="evidence" value="ECO:0007669"/>
    <property type="project" value="InterPro"/>
</dbReference>
<name>A0A516PW58_9ACTN</name>
<dbReference type="SUPFAM" id="SSF47979">
    <property type="entry name" value="Iron-dependent repressor protein, dimerization domain"/>
    <property type="match status" value="1"/>
</dbReference>
<evidence type="ECO:0000256" key="11">
    <source>
        <dbReference type="ARBA" id="ARBA00032593"/>
    </source>
</evidence>
<evidence type="ECO:0000259" key="13">
    <source>
        <dbReference type="PROSITE" id="PS50944"/>
    </source>
</evidence>
<evidence type="ECO:0000256" key="5">
    <source>
        <dbReference type="ARBA" id="ARBA00022491"/>
    </source>
</evidence>
<dbReference type="SUPFAM" id="SSF46785">
    <property type="entry name" value="Winged helix' DNA-binding domain"/>
    <property type="match status" value="1"/>
</dbReference>
<dbReference type="GO" id="GO:0046983">
    <property type="term" value="F:protein dimerization activity"/>
    <property type="evidence" value="ECO:0007669"/>
    <property type="project" value="InterPro"/>
</dbReference>
<evidence type="ECO:0000256" key="7">
    <source>
        <dbReference type="ARBA" id="ARBA00023125"/>
    </source>
</evidence>
<dbReference type="KEGG" id="mik:FOE78_05360"/>
<evidence type="ECO:0000256" key="2">
    <source>
        <dbReference type="ARBA" id="ARBA00007871"/>
    </source>
</evidence>
<dbReference type="Gene3D" id="1.10.60.10">
    <property type="entry name" value="Iron dependent repressor, metal binding and dimerisation domain"/>
    <property type="match status" value="1"/>
</dbReference>
<dbReference type="FunFam" id="1.10.60.10:FF:000004">
    <property type="entry name" value="DtxR family transcriptional regulator"/>
    <property type="match status" value="1"/>
</dbReference>
<dbReference type="PANTHER" id="PTHR33238:SF11">
    <property type="entry name" value="TRANSCRIPTIONAL REGULATOR MNTR"/>
    <property type="match status" value="1"/>
</dbReference>
<dbReference type="InterPro" id="IPR036388">
    <property type="entry name" value="WH-like_DNA-bd_sf"/>
</dbReference>
<dbReference type="InterPro" id="IPR036390">
    <property type="entry name" value="WH_DNA-bd_sf"/>
</dbReference>
<feature type="region of interest" description="Disordered" evidence="12">
    <location>
        <begin position="1"/>
        <end position="37"/>
    </location>
</feature>
<evidence type="ECO:0000256" key="3">
    <source>
        <dbReference type="ARBA" id="ARBA00011738"/>
    </source>
</evidence>